<keyword evidence="1" id="KW-0732">Signal</keyword>
<evidence type="ECO:0000313" key="2">
    <source>
        <dbReference type="EMBL" id="KAJ8984916.1"/>
    </source>
</evidence>
<evidence type="ECO:0000313" key="3">
    <source>
        <dbReference type="Proteomes" id="UP001162164"/>
    </source>
</evidence>
<name>A0ABQ9K2R7_9CUCU</name>
<feature type="signal peptide" evidence="1">
    <location>
        <begin position="1"/>
        <end position="19"/>
    </location>
</feature>
<dbReference type="Proteomes" id="UP001162164">
    <property type="component" value="Unassembled WGS sequence"/>
</dbReference>
<comment type="caution">
    <text evidence="2">The sequence shown here is derived from an EMBL/GenBank/DDBJ whole genome shotgun (WGS) entry which is preliminary data.</text>
</comment>
<reference evidence="2" key="1">
    <citation type="journal article" date="2023" name="Insect Mol. Biol.">
        <title>Genome sequencing provides insights into the evolution of gene families encoding plant cell wall-degrading enzymes in longhorned beetles.</title>
        <authorList>
            <person name="Shin N.R."/>
            <person name="Okamura Y."/>
            <person name="Kirsch R."/>
            <person name="Pauchet Y."/>
        </authorList>
    </citation>
    <scope>NUCLEOTIDE SEQUENCE</scope>
    <source>
        <strain evidence="2">MMC_N1</strain>
    </source>
</reference>
<dbReference type="EMBL" id="JAPWTJ010000023">
    <property type="protein sequence ID" value="KAJ8984916.1"/>
    <property type="molecule type" value="Genomic_DNA"/>
</dbReference>
<feature type="chain" id="PRO_5045042702" evidence="1">
    <location>
        <begin position="20"/>
        <end position="155"/>
    </location>
</feature>
<keyword evidence="3" id="KW-1185">Reference proteome</keyword>
<accession>A0ABQ9K2R7</accession>
<proteinExistence type="predicted"/>
<sequence>MELLVYSALCLLLLDLVNCQDLHPIEPKAGVCFKIHTKNQPNLYQNPRRPEYNDLFESCTNWLRENKDCLGLRTQNSEVLVVFCRGDQKRRRPGCYKIVNRDKREEIVCQRVNNKQGCEVITTRTKLDIVVHCSSRGGSNSPGILDVKDNKPRRQ</sequence>
<protein>
    <submittedName>
        <fullName evidence="2">Uncharacterized protein</fullName>
    </submittedName>
</protein>
<evidence type="ECO:0000256" key="1">
    <source>
        <dbReference type="SAM" id="SignalP"/>
    </source>
</evidence>
<organism evidence="2 3">
    <name type="scientific">Molorchus minor</name>
    <dbReference type="NCBI Taxonomy" id="1323400"/>
    <lineage>
        <taxon>Eukaryota</taxon>
        <taxon>Metazoa</taxon>
        <taxon>Ecdysozoa</taxon>
        <taxon>Arthropoda</taxon>
        <taxon>Hexapoda</taxon>
        <taxon>Insecta</taxon>
        <taxon>Pterygota</taxon>
        <taxon>Neoptera</taxon>
        <taxon>Endopterygota</taxon>
        <taxon>Coleoptera</taxon>
        <taxon>Polyphaga</taxon>
        <taxon>Cucujiformia</taxon>
        <taxon>Chrysomeloidea</taxon>
        <taxon>Cerambycidae</taxon>
        <taxon>Lamiinae</taxon>
        <taxon>Monochamini</taxon>
        <taxon>Molorchus</taxon>
    </lineage>
</organism>
<gene>
    <name evidence="2" type="ORF">NQ317_012162</name>
</gene>